<keyword evidence="1" id="KW-0472">Membrane</keyword>
<dbReference type="Proteomes" id="UP000827892">
    <property type="component" value="Chromosome V"/>
</dbReference>
<name>A0AAE9D290_CAEBR</name>
<feature type="transmembrane region" description="Helical" evidence="1">
    <location>
        <begin position="49"/>
        <end position="70"/>
    </location>
</feature>
<evidence type="ECO:0000313" key="3">
    <source>
        <dbReference type="Proteomes" id="UP000827892"/>
    </source>
</evidence>
<protein>
    <submittedName>
        <fullName evidence="2">Uncharacterized protein</fullName>
    </submittedName>
</protein>
<evidence type="ECO:0000256" key="1">
    <source>
        <dbReference type="SAM" id="Phobius"/>
    </source>
</evidence>
<sequence>MFYVSRDANCFQLDADVDENPRTAGTVELFGRDLKFYLSFKKSETFEDFFVWPGTALVLLFAWLIINNHVNIKNLSSIRKRFDTVG</sequence>
<accession>A0AAE9D290</accession>
<keyword evidence="1" id="KW-1133">Transmembrane helix</keyword>
<evidence type="ECO:0000313" key="2">
    <source>
        <dbReference type="EMBL" id="ULT90825.1"/>
    </source>
</evidence>
<organism evidence="2 3">
    <name type="scientific">Caenorhabditis briggsae</name>
    <dbReference type="NCBI Taxonomy" id="6238"/>
    <lineage>
        <taxon>Eukaryota</taxon>
        <taxon>Metazoa</taxon>
        <taxon>Ecdysozoa</taxon>
        <taxon>Nematoda</taxon>
        <taxon>Chromadorea</taxon>
        <taxon>Rhabditida</taxon>
        <taxon>Rhabditina</taxon>
        <taxon>Rhabditomorpha</taxon>
        <taxon>Rhabditoidea</taxon>
        <taxon>Rhabditidae</taxon>
        <taxon>Peloderinae</taxon>
        <taxon>Caenorhabditis</taxon>
    </lineage>
</organism>
<dbReference type="EMBL" id="CP090895">
    <property type="protein sequence ID" value="ULT90825.1"/>
    <property type="molecule type" value="Genomic_DNA"/>
</dbReference>
<dbReference type="AlphaFoldDB" id="A0AAE9D290"/>
<proteinExistence type="predicted"/>
<gene>
    <name evidence="2" type="ORF">L3Y34_008852</name>
</gene>
<reference evidence="2 3" key="1">
    <citation type="submission" date="2022-02" db="EMBL/GenBank/DDBJ databases">
        <title>Chromosome-level reference genomes for two strains of Caenorhabditis briggsae: an improved platform for comparative genomics.</title>
        <authorList>
            <person name="Stevens L."/>
            <person name="Andersen E.C."/>
        </authorList>
    </citation>
    <scope>NUCLEOTIDE SEQUENCE [LARGE SCALE GENOMIC DNA]</scope>
    <source>
        <strain evidence="2">QX1410_ONT</strain>
        <tissue evidence="2">Whole-organism</tissue>
    </source>
</reference>
<keyword evidence="1" id="KW-0812">Transmembrane</keyword>